<name>A0A2R3QP92_ECTME</name>
<dbReference type="Pfam" id="PF01757">
    <property type="entry name" value="Acyl_transf_3"/>
    <property type="match status" value="1"/>
</dbReference>
<feature type="transmembrane region" description="Helical" evidence="1">
    <location>
        <begin position="44"/>
        <end position="63"/>
    </location>
</feature>
<keyword evidence="1" id="KW-0472">Membrane</keyword>
<keyword evidence="1" id="KW-1133">Transmembrane helix</keyword>
<keyword evidence="3" id="KW-0808">Transferase</keyword>
<feature type="transmembrane region" description="Helical" evidence="1">
    <location>
        <begin position="211"/>
        <end position="228"/>
    </location>
</feature>
<feature type="transmembrane region" description="Helical" evidence="1">
    <location>
        <begin position="258"/>
        <end position="275"/>
    </location>
</feature>
<keyword evidence="1" id="KW-0812">Transmembrane</keyword>
<organism evidence="3 4">
    <name type="scientific">Ectopseudomonas mendocina</name>
    <name type="common">Pseudomonas mendocina</name>
    <dbReference type="NCBI Taxonomy" id="300"/>
    <lineage>
        <taxon>Bacteria</taxon>
        <taxon>Pseudomonadati</taxon>
        <taxon>Pseudomonadota</taxon>
        <taxon>Gammaproteobacteria</taxon>
        <taxon>Pseudomonadales</taxon>
        <taxon>Pseudomonadaceae</taxon>
        <taxon>Ectopseudomonas</taxon>
    </lineage>
</organism>
<dbReference type="RefSeq" id="WP_106738328.1">
    <property type="nucleotide sequence ID" value="NZ_CP027657.1"/>
</dbReference>
<evidence type="ECO:0000259" key="2">
    <source>
        <dbReference type="Pfam" id="PF01757"/>
    </source>
</evidence>
<feature type="transmembrane region" description="Helical" evidence="1">
    <location>
        <begin position="310"/>
        <end position="331"/>
    </location>
</feature>
<feature type="transmembrane region" description="Helical" evidence="1">
    <location>
        <begin position="176"/>
        <end position="196"/>
    </location>
</feature>
<evidence type="ECO:0000313" key="4">
    <source>
        <dbReference type="Proteomes" id="UP000238327"/>
    </source>
</evidence>
<dbReference type="OrthoDB" id="9767863at2"/>
<keyword evidence="3" id="KW-0012">Acyltransferase</keyword>
<evidence type="ECO:0000313" key="3">
    <source>
        <dbReference type="EMBL" id="AVO53543.1"/>
    </source>
</evidence>
<accession>A0A2R3QP92</accession>
<dbReference type="AlphaFoldDB" id="A0A2R3QP92"/>
<feature type="transmembrane region" description="Helical" evidence="1">
    <location>
        <begin position="148"/>
        <end position="169"/>
    </location>
</feature>
<dbReference type="EMBL" id="CP027657">
    <property type="protein sequence ID" value="AVO53543.1"/>
    <property type="molecule type" value="Genomic_DNA"/>
</dbReference>
<dbReference type="GO" id="GO:0016747">
    <property type="term" value="F:acyltransferase activity, transferring groups other than amino-acyl groups"/>
    <property type="evidence" value="ECO:0007669"/>
    <property type="project" value="InterPro"/>
</dbReference>
<dbReference type="GO" id="GO:0009103">
    <property type="term" value="P:lipopolysaccharide biosynthetic process"/>
    <property type="evidence" value="ECO:0007669"/>
    <property type="project" value="TreeGrafter"/>
</dbReference>
<dbReference type="PANTHER" id="PTHR23028">
    <property type="entry name" value="ACETYLTRANSFERASE"/>
    <property type="match status" value="1"/>
</dbReference>
<dbReference type="PANTHER" id="PTHR23028:SF53">
    <property type="entry name" value="ACYL_TRANSF_3 DOMAIN-CONTAINING PROTEIN"/>
    <property type="match status" value="1"/>
</dbReference>
<feature type="transmembrane region" description="Helical" evidence="1">
    <location>
        <begin position="84"/>
        <end position="102"/>
    </location>
</feature>
<dbReference type="InterPro" id="IPR050879">
    <property type="entry name" value="Acyltransferase_3"/>
</dbReference>
<dbReference type="Proteomes" id="UP000238327">
    <property type="component" value="Chromosome"/>
</dbReference>
<sequence length="362" mass="40772">MSINSPRLRQNNFDLIRLLLALAVCLLHAHELSGASELGIIDTLLSGKIAIESFFVISGFLIFMSYEKSRSLTSYFEKRARRIYPAYFVSVTLAAILLSSISERALGAYFLSSEFARYLTANLAFLNFLQPDLPGVFGDNRMAAVNGALWTIKIEVMFYLSVPAIVWLCRRMGRSRILLALFVASTVYSLAMFHLYESTGRGMYFQLEKQLPGQLRFFIAGAALYYLLPFFERHVKWLVLAAAIYFLTRPLIEVEALKPIALAILVIFFALYNYVGNFCKFGDFSYGVYILHFPIVQTMVHFGAFEANAWIALLGTIGLTLGAAALMWHGVEKRWLHKNSHYVQAGQDAQSEGSDSQARAPR</sequence>
<feature type="domain" description="Acyltransferase 3" evidence="2">
    <location>
        <begin position="12"/>
        <end position="327"/>
    </location>
</feature>
<reference evidence="3 4" key="1">
    <citation type="submission" date="2018-03" db="EMBL/GenBank/DDBJ databases">
        <title>Complete genome sequence and methylome analysis of Pseudomonas mendocina NEB 698.</title>
        <authorList>
            <person name="Morgan R.D."/>
        </authorList>
    </citation>
    <scope>NUCLEOTIDE SEQUENCE [LARGE SCALE GENOMIC DNA]</scope>
    <source>
        <strain evidence="3 4">NEB698</strain>
    </source>
</reference>
<protein>
    <submittedName>
        <fullName evidence="3">Acyltransferase</fullName>
    </submittedName>
</protein>
<gene>
    <name evidence="3" type="ORF">C7A17_12445</name>
</gene>
<dbReference type="GO" id="GO:0016020">
    <property type="term" value="C:membrane"/>
    <property type="evidence" value="ECO:0007669"/>
    <property type="project" value="TreeGrafter"/>
</dbReference>
<feature type="transmembrane region" description="Helical" evidence="1">
    <location>
        <begin position="287"/>
        <end position="304"/>
    </location>
</feature>
<dbReference type="InterPro" id="IPR002656">
    <property type="entry name" value="Acyl_transf_3_dom"/>
</dbReference>
<evidence type="ECO:0000256" key="1">
    <source>
        <dbReference type="SAM" id="Phobius"/>
    </source>
</evidence>
<proteinExistence type="predicted"/>
<feature type="transmembrane region" description="Helical" evidence="1">
    <location>
        <begin position="235"/>
        <end position="252"/>
    </location>
</feature>